<accession>A0A0V1GG70</accession>
<evidence type="ECO:0000313" key="2">
    <source>
        <dbReference type="Proteomes" id="UP000055024"/>
    </source>
</evidence>
<gene>
    <name evidence="1" type="ORF">T11_5896</name>
</gene>
<comment type="caution">
    <text evidence="1">The sequence shown here is derived from an EMBL/GenBank/DDBJ whole genome shotgun (WGS) entry which is preliminary data.</text>
</comment>
<name>A0A0V1GG70_9BILA</name>
<keyword evidence="2" id="KW-1185">Reference proteome</keyword>
<dbReference type="EMBL" id="JYDP01002267">
    <property type="protein sequence ID" value="KRY97148.1"/>
    <property type="molecule type" value="Genomic_DNA"/>
</dbReference>
<dbReference type="Proteomes" id="UP000055024">
    <property type="component" value="Unassembled WGS sequence"/>
</dbReference>
<dbReference type="AlphaFoldDB" id="A0A0V1GG70"/>
<proteinExistence type="predicted"/>
<reference evidence="1 2" key="1">
    <citation type="submission" date="2015-01" db="EMBL/GenBank/DDBJ databases">
        <title>Evolution of Trichinella species and genotypes.</title>
        <authorList>
            <person name="Korhonen P.K."/>
            <person name="Edoardo P."/>
            <person name="Giuseppe L.R."/>
            <person name="Gasser R.B."/>
        </authorList>
    </citation>
    <scope>NUCLEOTIDE SEQUENCE [LARGE SCALE GENOMIC DNA]</scope>
    <source>
        <strain evidence="1">ISS1029</strain>
    </source>
</reference>
<protein>
    <submittedName>
        <fullName evidence="1">Uncharacterized protein</fullName>
    </submittedName>
</protein>
<organism evidence="1 2">
    <name type="scientific">Trichinella zimbabwensis</name>
    <dbReference type="NCBI Taxonomy" id="268475"/>
    <lineage>
        <taxon>Eukaryota</taxon>
        <taxon>Metazoa</taxon>
        <taxon>Ecdysozoa</taxon>
        <taxon>Nematoda</taxon>
        <taxon>Enoplea</taxon>
        <taxon>Dorylaimia</taxon>
        <taxon>Trichinellida</taxon>
        <taxon>Trichinellidae</taxon>
        <taxon>Trichinella</taxon>
    </lineage>
</organism>
<sequence length="30" mass="3434">MWAAVETIYVSKNVIWVTVRHALFAEDVKG</sequence>
<evidence type="ECO:0000313" key="1">
    <source>
        <dbReference type="EMBL" id="KRY97148.1"/>
    </source>
</evidence>